<evidence type="ECO:0000313" key="2">
    <source>
        <dbReference type="EMBL" id="GJM95180.1"/>
    </source>
</evidence>
<dbReference type="AlphaFoldDB" id="A0AAV5CAQ8"/>
<name>A0AAV5CAQ8_ELECO</name>
<accession>A0AAV5CAQ8</accession>
<dbReference type="Proteomes" id="UP001054889">
    <property type="component" value="Unassembled WGS sequence"/>
</dbReference>
<dbReference type="InterPro" id="IPR001810">
    <property type="entry name" value="F-box_dom"/>
</dbReference>
<dbReference type="PANTHER" id="PTHR31264">
    <property type="entry name" value="OS07G0554500 PROTEIN-RELATED"/>
    <property type="match status" value="1"/>
</dbReference>
<gene>
    <name evidence="2" type="primary">ga11888</name>
    <name evidence="2" type="ORF">PR202_ga11888</name>
</gene>
<evidence type="ECO:0000259" key="1">
    <source>
        <dbReference type="SMART" id="SM00256"/>
    </source>
</evidence>
<dbReference type="EMBL" id="BQKI01000005">
    <property type="protein sequence ID" value="GJM95180.1"/>
    <property type="molecule type" value="Genomic_DNA"/>
</dbReference>
<dbReference type="SUPFAM" id="SSF81383">
    <property type="entry name" value="F-box domain"/>
    <property type="match status" value="1"/>
</dbReference>
<keyword evidence="3" id="KW-1185">Reference proteome</keyword>
<evidence type="ECO:0000313" key="3">
    <source>
        <dbReference type="Proteomes" id="UP001054889"/>
    </source>
</evidence>
<protein>
    <recommendedName>
        <fullName evidence="1">F-box domain-containing protein</fullName>
    </recommendedName>
</protein>
<dbReference type="Pfam" id="PF12937">
    <property type="entry name" value="F-box-like"/>
    <property type="match status" value="1"/>
</dbReference>
<reference evidence="2" key="1">
    <citation type="journal article" date="2018" name="DNA Res.">
        <title>Multiple hybrid de novo genome assembly of finger millet, an orphan allotetraploid crop.</title>
        <authorList>
            <person name="Hatakeyama M."/>
            <person name="Aluri S."/>
            <person name="Balachadran M.T."/>
            <person name="Sivarajan S.R."/>
            <person name="Patrignani A."/>
            <person name="Gruter S."/>
            <person name="Poveda L."/>
            <person name="Shimizu-Inatsugi R."/>
            <person name="Baeten J."/>
            <person name="Francoijs K.J."/>
            <person name="Nataraja K.N."/>
            <person name="Reddy Y.A.N."/>
            <person name="Phadnis S."/>
            <person name="Ravikumar R.L."/>
            <person name="Schlapbach R."/>
            <person name="Sreeman S.M."/>
            <person name="Shimizu K.K."/>
        </authorList>
    </citation>
    <scope>NUCLEOTIDE SEQUENCE</scope>
</reference>
<sequence length="290" mass="32945">MSSPPASPAAAQPILPDDVLEDIFLRLDGAADLARLYAACSNFRRVISGPRFLRRFRFLHPPPVLGFLDFFRRNSGNGVFRPAQPPHRSAKGALALAQAADFNFSFLPDPGSWRVRDARDGRVLVSRGTSMTACTAEVGVGFTAEKLVVCDPLHRRFVQIPSIPSDLAVSAGYCGTEEFRPFFDPIRQDEEESSVRVICIVQSKSKVGTFVYSSVTGNWRYATSLDIEAYEWLRLPKLMRRHYAHSCFYWADFYWKQMLVLDTQRWNFLSSTYHLKSRGNTKPLWTSRHL</sequence>
<dbReference type="InterPro" id="IPR036047">
    <property type="entry name" value="F-box-like_dom_sf"/>
</dbReference>
<feature type="domain" description="F-box" evidence="1">
    <location>
        <begin position="15"/>
        <end position="56"/>
    </location>
</feature>
<proteinExistence type="predicted"/>
<organism evidence="2 3">
    <name type="scientific">Eleusine coracana subsp. coracana</name>
    <dbReference type="NCBI Taxonomy" id="191504"/>
    <lineage>
        <taxon>Eukaryota</taxon>
        <taxon>Viridiplantae</taxon>
        <taxon>Streptophyta</taxon>
        <taxon>Embryophyta</taxon>
        <taxon>Tracheophyta</taxon>
        <taxon>Spermatophyta</taxon>
        <taxon>Magnoliopsida</taxon>
        <taxon>Liliopsida</taxon>
        <taxon>Poales</taxon>
        <taxon>Poaceae</taxon>
        <taxon>PACMAD clade</taxon>
        <taxon>Chloridoideae</taxon>
        <taxon>Cynodonteae</taxon>
        <taxon>Eleusininae</taxon>
        <taxon>Eleusine</taxon>
    </lineage>
</organism>
<dbReference type="PANTHER" id="PTHR31264:SF7">
    <property type="entry name" value="F-BOX DOMAIN CONTAINING PROTEIN, EXPRESSED"/>
    <property type="match status" value="1"/>
</dbReference>
<comment type="caution">
    <text evidence="2">The sequence shown here is derived from an EMBL/GenBank/DDBJ whole genome shotgun (WGS) entry which is preliminary data.</text>
</comment>
<dbReference type="SMART" id="SM00256">
    <property type="entry name" value="FBOX"/>
    <property type="match status" value="1"/>
</dbReference>
<reference evidence="2" key="2">
    <citation type="submission" date="2021-12" db="EMBL/GenBank/DDBJ databases">
        <title>Resequencing data analysis of finger millet.</title>
        <authorList>
            <person name="Hatakeyama M."/>
            <person name="Aluri S."/>
            <person name="Balachadran M.T."/>
            <person name="Sivarajan S.R."/>
            <person name="Poveda L."/>
            <person name="Shimizu-Inatsugi R."/>
            <person name="Schlapbach R."/>
            <person name="Sreeman S.M."/>
            <person name="Shimizu K.K."/>
        </authorList>
    </citation>
    <scope>NUCLEOTIDE SEQUENCE</scope>
</reference>